<feature type="compositionally biased region" description="Polar residues" evidence="1">
    <location>
        <begin position="410"/>
        <end position="431"/>
    </location>
</feature>
<gene>
    <name evidence="2" type="ORF">NTEN_LOCUS12046</name>
</gene>
<keyword evidence="3" id="KW-1185">Reference proteome</keyword>
<dbReference type="EMBL" id="CADCXU010017849">
    <property type="protein sequence ID" value="CAB0006569.1"/>
    <property type="molecule type" value="Genomic_DNA"/>
</dbReference>
<evidence type="ECO:0000313" key="2">
    <source>
        <dbReference type="EMBL" id="CAB0006569.1"/>
    </source>
</evidence>
<feature type="compositionally biased region" description="Basic and acidic residues" evidence="1">
    <location>
        <begin position="124"/>
        <end position="133"/>
    </location>
</feature>
<dbReference type="Proteomes" id="UP000479000">
    <property type="component" value="Unassembled WGS sequence"/>
</dbReference>
<feature type="region of interest" description="Disordered" evidence="1">
    <location>
        <begin position="110"/>
        <end position="144"/>
    </location>
</feature>
<accession>A0A6H5GZC7</accession>
<reference evidence="2 3" key="1">
    <citation type="submission" date="2020-02" db="EMBL/GenBank/DDBJ databases">
        <authorList>
            <person name="Ferguson B K."/>
        </authorList>
    </citation>
    <scope>NUCLEOTIDE SEQUENCE [LARGE SCALE GENOMIC DNA]</scope>
</reference>
<protein>
    <recommendedName>
        <fullName evidence="4">Retrotransposon gag domain-containing protein</fullName>
    </recommendedName>
</protein>
<evidence type="ECO:0000256" key="1">
    <source>
        <dbReference type="SAM" id="MobiDB-lite"/>
    </source>
</evidence>
<organism evidence="2 3">
    <name type="scientific">Nesidiocoris tenuis</name>
    <dbReference type="NCBI Taxonomy" id="355587"/>
    <lineage>
        <taxon>Eukaryota</taxon>
        <taxon>Metazoa</taxon>
        <taxon>Ecdysozoa</taxon>
        <taxon>Arthropoda</taxon>
        <taxon>Hexapoda</taxon>
        <taxon>Insecta</taxon>
        <taxon>Pterygota</taxon>
        <taxon>Neoptera</taxon>
        <taxon>Paraneoptera</taxon>
        <taxon>Hemiptera</taxon>
        <taxon>Heteroptera</taxon>
        <taxon>Panheteroptera</taxon>
        <taxon>Cimicomorpha</taxon>
        <taxon>Miridae</taxon>
        <taxon>Dicyphina</taxon>
        <taxon>Nesidiocoris</taxon>
    </lineage>
</organism>
<feature type="region of interest" description="Disordered" evidence="1">
    <location>
        <begin position="353"/>
        <end position="431"/>
    </location>
</feature>
<dbReference type="AlphaFoldDB" id="A0A6H5GZC7"/>
<feature type="compositionally biased region" description="Low complexity" evidence="1">
    <location>
        <begin position="449"/>
        <end position="460"/>
    </location>
</feature>
<feature type="region of interest" description="Disordered" evidence="1">
    <location>
        <begin position="446"/>
        <end position="480"/>
    </location>
</feature>
<name>A0A6H5GZC7_9HEMI</name>
<feature type="compositionally biased region" description="Polar residues" evidence="1">
    <location>
        <begin position="374"/>
        <end position="401"/>
    </location>
</feature>
<evidence type="ECO:0000313" key="3">
    <source>
        <dbReference type="Proteomes" id="UP000479000"/>
    </source>
</evidence>
<proteinExistence type="predicted"/>
<sequence>MSRQDFDEKLRGLALQIKADLVEAQSDLLVQVPVIMKNSIPSIIESVTKQVEARIGEKLTLTTEALFKEMDERLAVFKENEVMENTVRLSKVYSEIKTVYDFAKNVEKNMNQHENNPSGGSNRKAIEKTDENNKNPQLPVAANITKNLTTTSKTIGSNSTTENITTRDSEIVSPWFANHFSSEKCQKFADFENNSPFEFIEQLEFEYNSFGKFQRLKYFVGSRLDGRARAWMLLREFTTWDQFKKAFIEEFCGSKYTTFVTSQLYAGNPLDPMADETENKILKLVVQLRETGIQLPEDVIVQLVSKQLGPEVEMVANLHQFKTIDLLLDYIRRLKNGQMKHLNPRTNFATRNEVHVNNRYPVNNWRPPPRYPSGNPSNFRASFPQRSGFQRNNWSQPNWNSPRGDGPSHFTANQNRRPTYGNPQPNEPNRNQVRNIEIDSEPWQNFSGQECCENTQQEETSQPRDIPQTLANPRQVIHSD</sequence>
<feature type="compositionally biased region" description="Polar residues" evidence="1">
    <location>
        <begin position="112"/>
        <end position="121"/>
    </location>
</feature>
<evidence type="ECO:0008006" key="4">
    <source>
        <dbReference type="Google" id="ProtNLM"/>
    </source>
</evidence>